<evidence type="ECO:0000259" key="2">
    <source>
        <dbReference type="Pfam" id="PF01965"/>
    </source>
</evidence>
<sequence>MSKKVAVLLSGCGVYDGAEIYETVLTLLRLDEQGVKYQCIAPDIPQQEVVNHLSGEVEADAKRSVLQEAARLARGDILALDQAQEEDFDALILPGGFGVAKNFSDFATQGAKASVEPQVKAFTQAFVSAKKPIGLMCIAPALSAELIGPGVVCTIGRDAGVSGALTEMGALHKSADADEIVVDQQHLLVTTPAYMMATRLSEAKVGIFKLVDKVLELIK</sequence>
<dbReference type="PANTHER" id="PTHR10224">
    <property type="entry name" value="ES1 PROTEIN HOMOLOG, MITOCHONDRIAL"/>
    <property type="match status" value="1"/>
</dbReference>
<evidence type="ECO:0000256" key="1">
    <source>
        <dbReference type="PIRNR" id="PIRNR006320"/>
    </source>
</evidence>
<organism evidence="3 4">
    <name type="scientific">Marinospirillum alkalitolerans</name>
    <dbReference type="NCBI Taxonomy" id="3123374"/>
    <lineage>
        <taxon>Bacteria</taxon>
        <taxon>Pseudomonadati</taxon>
        <taxon>Pseudomonadota</taxon>
        <taxon>Gammaproteobacteria</taxon>
        <taxon>Oceanospirillales</taxon>
        <taxon>Oceanospirillaceae</taxon>
        <taxon>Marinospirillum</taxon>
    </lineage>
</organism>
<evidence type="ECO:0000313" key="4">
    <source>
        <dbReference type="Proteomes" id="UP001621714"/>
    </source>
</evidence>
<keyword evidence="1 3" id="KW-0456">Lyase</keyword>
<feature type="domain" description="DJ-1/PfpI" evidence="2">
    <location>
        <begin position="14"/>
        <end position="190"/>
    </location>
</feature>
<dbReference type="Gene3D" id="3.40.50.880">
    <property type="match status" value="1"/>
</dbReference>
<dbReference type="InterPro" id="IPR029062">
    <property type="entry name" value="Class_I_gatase-like"/>
</dbReference>
<dbReference type="Proteomes" id="UP001621714">
    <property type="component" value="Unassembled WGS sequence"/>
</dbReference>
<accession>A0ABW8PWI7</accession>
<comment type="caution">
    <text evidence="3">The sequence shown here is derived from an EMBL/GenBank/DDBJ whole genome shotgun (WGS) entry which is preliminary data.</text>
</comment>
<comment type="function">
    <text evidence="1">Displays glyoxalase activity, catalyzing the conversion of glyoxal to glycolate.</text>
</comment>
<dbReference type="RefSeq" id="WP_405338486.1">
    <property type="nucleotide sequence ID" value="NZ_JBANFI010000003.1"/>
</dbReference>
<proteinExistence type="inferred from homology"/>
<dbReference type="GO" id="GO:0016829">
    <property type="term" value="F:lyase activity"/>
    <property type="evidence" value="ECO:0007669"/>
    <property type="project" value="UniProtKB-KW"/>
</dbReference>
<dbReference type="SUPFAM" id="SSF52317">
    <property type="entry name" value="Class I glutamine amidotransferase-like"/>
    <property type="match status" value="1"/>
</dbReference>
<comment type="catalytic activity">
    <reaction evidence="1">
        <text>glyoxal + H2O = glycolate + H(+)</text>
        <dbReference type="Rhea" id="RHEA:51672"/>
        <dbReference type="ChEBI" id="CHEBI:15377"/>
        <dbReference type="ChEBI" id="CHEBI:15378"/>
        <dbReference type="ChEBI" id="CHEBI:29805"/>
        <dbReference type="ChEBI" id="CHEBI:34779"/>
    </reaction>
</comment>
<dbReference type="InterPro" id="IPR002818">
    <property type="entry name" value="DJ-1/PfpI"/>
</dbReference>
<comment type="similarity">
    <text evidence="1">Belongs to the peptidase C56 family.</text>
</comment>
<gene>
    <name evidence="3" type="primary">elbB</name>
    <name evidence="3" type="ORF">V6U78_06125</name>
</gene>
<dbReference type="CDD" id="cd03133">
    <property type="entry name" value="GATase1_ES1"/>
    <property type="match status" value="1"/>
</dbReference>
<dbReference type="PIRSF" id="PIRSF006320">
    <property type="entry name" value="Elb2"/>
    <property type="match status" value="1"/>
</dbReference>
<keyword evidence="4" id="KW-1185">Reference proteome</keyword>
<reference evidence="3 4" key="1">
    <citation type="submission" date="2024-02" db="EMBL/GenBank/DDBJ databases">
        <title>Marinospirillum sp. MEB 164 isolated from Lonar lake sediment.</title>
        <authorList>
            <person name="Joshi A."/>
            <person name="Thite S."/>
        </authorList>
    </citation>
    <scope>NUCLEOTIDE SEQUENCE [LARGE SCALE GENOMIC DNA]</scope>
    <source>
        <strain evidence="3 4">MEB164</strain>
    </source>
</reference>
<protein>
    <recommendedName>
        <fullName evidence="1">Glyoxalase</fullName>
    </recommendedName>
</protein>
<dbReference type="InterPro" id="IPR026041">
    <property type="entry name" value="ElbB"/>
</dbReference>
<dbReference type="EMBL" id="JBANFI010000003">
    <property type="protein sequence ID" value="MFK7160610.1"/>
    <property type="molecule type" value="Genomic_DNA"/>
</dbReference>
<evidence type="ECO:0000313" key="3">
    <source>
        <dbReference type="EMBL" id="MFK7160610.1"/>
    </source>
</evidence>
<dbReference type="NCBIfam" id="NF008747">
    <property type="entry name" value="PRK11780.1"/>
    <property type="match status" value="1"/>
</dbReference>
<dbReference type="Pfam" id="PF01965">
    <property type="entry name" value="DJ-1_PfpI"/>
    <property type="match status" value="1"/>
</dbReference>
<name>A0ABW8PWI7_9GAMM</name>
<dbReference type="PANTHER" id="PTHR10224:SF12">
    <property type="entry name" value="GLYOXALASE ELBB"/>
    <property type="match status" value="1"/>
</dbReference>